<protein>
    <recommendedName>
        <fullName evidence="3">Sel1 repeat family protein</fullName>
    </recommendedName>
</protein>
<name>A0ABN1B1S4_9SPHN</name>
<comment type="caution">
    <text evidence="1">The sequence shown here is derived from an EMBL/GenBank/DDBJ whole genome shotgun (WGS) entry which is preliminary data.</text>
</comment>
<organism evidence="1 2">
    <name type="scientific">Parasphingorhabdus litoris</name>
    <dbReference type="NCBI Taxonomy" id="394733"/>
    <lineage>
        <taxon>Bacteria</taxon>
        <taxon>Pseudomonadati</taxon>
        <taxon>Pseudomonadota</taxon>
        <taxon>Alphaproteobacteria</taxon>
        <taxon>Sphingomonadales</taxon>
        <taxon>Sphingomonadaceae</taxon>
        <taxon>Parasphingorhabdus</taxon>
    </lineage>
</organism>
<dbReference type="SMART" id="SM00671">
    <property type="entry name" value="SEL1"/>
    <property type="match status" value="3"/>
</dbReference>
<dbReference type="SUPFAM" id="SSF81901">
    <property type="entry name" value="HCP-like"/>
    <property type="match status" value="1"/>
</dbReference>
<dbReference type="PANTHER" id="PTHR11102">
    <property type="entry name" value="SEL-1-LIKE PROTEIN"/>
    <property type="match status" value="1"/>
</dbReference>
<dbReference type="Proteomes" id="UP001500713">
    <property type="component" value="Unassembled WGS sequence"/>
</dbReference>
<dbReference type="Gene3D" id="1.25.40.10">
    <property type="entry name" value="Tetratricopeptide repeat domain"/>
    <property type="match status" value="1"/>
</dbReference>
<dbReference type="InterPro" id="IPR011990">
    <property type="entry name" value="TPR-like_helical_dom_sf"/>
</dbReference>
<dbReference type="InterPro" id="IPR006597">
    <property type="entry name" value="Sel1-like"/>
</dbReference>
<dbReference type="EMBL" id="BAAAEM010000003">
    <property type="protein sequence ID" value="GAA0488178.1"/>
    <property type="molecule type" value="Genomic_DNA"/>
</dbReference>
<evidence type="ECO:0000313" key="2">
    <source>
        <dbReference type="Proteomes" id="UP001500713"/>
    </source>
</evidence>
<dbReference type="RefSeq" id="WP_229955900.1">
    <property type="nucleotide sequence ID" value="NZ_BAAAEM010000003.1"/>
</dbReference>
<proteinExistence type="predicted"/>
<evidence type="ECO:0000313" key="1">
    <source>
        <dbReference type="EMBL" id="GAA0488178.1"/>
    </source>
</evidence>
<dbReference type="Pfam" id="PF08238">
    <property type="entry name" value="Sel1"/>
    <property type="match status" value="3"/>
</dbReference>
<keyword evidence="2" id="KW-1185">Reference proteome</keyword>
<evidence type="ECO:0008006" key="3">
    <source>
        <dbReference type="Google" id="ProtNLM"/>
    </source>
</evidence>
<accession>A0ABN1B1S4</accession>
<dbReference type="PANTHER" id="PTHR11102:SF160">
    <property type="entry name" value="ERAD-ASSOCIATED E3 UBIQUITIN-PROTEIN LIGASE COMPONENT HRD3"/>
    <property type="match status" value="1"/>
</dbReference>
<sequence>MNKQDIETQAAALMRDERYEEAYHLLLPLADQGSAFVLMNLGWICEYGAIGEKDIDGAISYYQCAASGGSSKAHFRLGALLLDEGHLVQARATFEAGAELENLGSMYELGTMLLKGQGGPADEPKGMAWLERAAAAGHFYAQRSLLDIEYRNSKSVLVKMWVMIKIGIMALKFTKEYLKDKSSDRLT</sequence>
<dbReference type="InterPro" id="IPR050767">
    <property type="entry name" value="Sel1_AlgK"/>
</dbReference>
<gene>
    <name evidence="1" type="ORF">GCM10009096_33950</name>
</gene>
<reference evidence="1 2" key="1">
    <citation type="journal article" date="2019" name="Int. J. Syst. Evol. Microbiol.">
        <title>The Global Catalogue of Microorganisms (GCM) 10K type strain sequencing project: providing services to taxonomists for standard genome sequencing and annotation.</title>
        <authorList>
            <consortium name="The Broad Institute Genomics Platform"/>
            <consortium name="The Broad Institute Genome Sequencing Center for Infectious Disease"/>
            <person name="Wu L."/>
            <person name="Ma J."/>
        </authorList>
    </citation>
    <scope>NUCLEOTIDE SEQUENCE [LARGE SCALE GENOMIC DNA]</scope>
    <source>
        <strain evidence="1 2">JCM 14162</strain>
    </source>
</reference>